<dbReference type="EMBL" id="CAJNDS010002132">
    <property type="protein sequence ID" value="CAE7344534.1"/>
    <property type="molecule type" value="Genomic_DNA"/>
</dbReference>
<dbReference type="Proteomes" id="UP000604046">
    <property type="component" value="Unassembled WGS sequence"/>
</dbReference>
<keyword evidence="2" id="KW-1185">Reference proteome</keyword>
<reference evidence="1" key="1">
    <citation type="submission" date="2021-02" db="EMBL/GenBank/DDBJ databases">
        <authorList>
            <person name="Dougan E. K."/>
            <person name="Rhodes N."/>
            <person name="Thang M."/>
            <person name="Chan C."/>
        </authorList>
    </citation>
    <scope>NUCLEOTIDE SEQUENCE</scope>
</reference>
<evidence type="ECO:0000313" key="2">
    <source>
        <dbReference type="Proteomes" id="UP000604046"/>
    </source>
</evidence>
<dbReference type="AlphaFoldDB" id="A0A812PS43"/>
<proteinExistence type="predicted"/>
<protein>
    <submittedName>
        <fullName evidence="1">Uncharacterized protein</fullName>
    </submittedName>
</protein>
<sequence>MCARKVRWSCQKVVGLGSCTQKSSSVERQQDVEALKLVEVDCGQGAVMNKLTIQTNPGDFMIKLVAQCCTAVATPVVTRPYRMFRRQPDVNVFSGIYCPASDIDASGRQAFVKNRTLLEASGWLQHRLMYDRGEGRWCLNAGQSKQWMCSGADVVHPLDLGSALEFRKLDAAQNLPPVVVVPMTNFDGEFLGSGVLKNRGTSSGAKPQLLTFSATQPDYAEECQDRYTPGSWGI</sequence>
<accession>A0A812PS43</accession>
<organism evidence="1 2">
    <name type="scientific">Symbiodinium natans</name>
    <dbReference type="NCBI Taxonomy" id="878477"/>
    <lineage>
        <taxon>Eukaryota</taxon>
        <taxon>Sar</taxon>
        <taxon>Alveolata</taxon>
        <taxon>Dinophyceae</taxon>
        <taxon>Suessiales</taxon>
        <taxon>Symbiodiniaceae</taxon>
        <taxon>Symbiodinium</taxon>
    </lineage>
</organism>
<evidence type="ECO:0000313" key="1">
    <source>
        <dbReference type="EMBL" id="CAE7344534.1"/>
    </source>
</evidence>
<name>A0A812PS43_9DINO</name>
<gene>
    <name evidence="1" type="ORF">SNAT2548_LOCUS18050</name>
</gene>
<comment type="caution">
    <text evidence="1">The sequence shown here is derived from an EMBL/GenBank/DDBJ whole genome shotgun (WGS) entry which is preliminary data.</text>
</comment>